<reference evidence="2" key="1">
    <citation type="submission" date="2015-11" db="EMBL/GenBank/DDBJ databases">
        <authorList>
            <person name="Tobias N.J."/>
            <person name="Mishra B."/>
            <person name="Gupta D.K."/>
            <person name="Thines M."/>
            <person name="Stinear T.P."/>
            <person name="Bode H.B."/>
        </authorList>
    </citation>
    <scope>NUCLEOTIDE SEQUENCE [LARGE SCALE GENOMIC DNA]</scope>
    <source>
        <strain evidence="2">PB45.5</strain>
    </source>
</reference>
<comment type="caution">
    <text evidence="1">The sequence shown here is derived from an EMBL/GenBank/DDBJ whole genome shotgun (WGS) entry which is preliminary data.</text>
</comment>
<dbReference type="Proteomes" id="UP000092665">
    <property type="component" value="Unassembled WGS sequence"/>
</dbReference>
<gene>
    <name evidence="1" type="ORF">Phpb_01767</name>
</gene>
<dbReference type="EMBL" id="LOIC01000044">
    <property type="protein sequence ID" value="OCA55149.1"/>
    <property type="molecule type" value="Genomic_DNA"/>
</dbReference>
<dbReference type="PATRIC" id="fig|29488.15.peg.1930"/>
<evidence type="ECO:0000313" key="1">
    <source>
        <dbReference type="EMBL" id="OCA55149.1"/>
    </source>
</evidence>
<protein>
    <submittedName>
        <fullName evidence="1">Uncharacterized protein</fullName>
    </submittedName>
</protein>
<organism evidence="1 2">
    <name type="scientific">Photorhabdus namnaonensis</name>
    <dbReference type="NCBI Taxonomy" id="1851568"/>
    <lineage>
        <taxon>Bacteria</taxon>
        <taxon>Pseudomonadati</taxon>
        <taxon>Pseudomonadota</taxon>
        <taxon>Gammaproteobacteria</taxon>
        <taxon>Enterobacterales</taxon>
        <taxon>Morganellaceae</taxon>
        <taxon>Photorhabdus</taxon>
    </lineage>
</organism>
<name>A0A1B8YJ45_9GAMM</name>
<evidence type="ECO:0000313" key="2">
    <source>
        <dbReference type="Proteomes" id="UP000092665"/>
    </source>
</evidence>
<keyword evidence="2" id="KW-1185">Reference proteome</keyword>
<dbReference type="AlphaFoldDB" id="A0A1B8YJ45"/>
<sequence>MTQDEQTLLMFKGLIAELPDESRKNYEQCIKIVRQLLVDYPAGEALIAIGIIGAEQQMKGNWGQG</sequence>
<dbReference type="RefSeq" id="WP_065390004.1">
    <property type="nucleotide sequence ID" value="NZ_CAWMQN010000044.1"/>
</dbReference>
<proteinExistence type="predicted"/>
<accession>A0A1B8YJ45</accession>